<dbReference type="Proteomes" id="UP001390339">
    <property type="component" value="Unassembled WGS sequence"/>
</dbReference>
<feature type="signal peptide" evidence="1">
    <location>
        <begin position="1"/>
        <end position="19"/>
    </location>
</feature>
<evidence type="ECO:0008006" key="4">
    <source>
        <dbReference type="Google" id="ProtNLM"/>
    </source>
</evidence>
<dbReference type="EMBL" id="JAPCWZ010000003">
    <property type="protein sequence ID" value="KAK8875183.1"/>
    <property type="molecule type" value="Genomic_DNA"/>
</dbReference>
<evidence type="ECO:0000313" key="2">
    <source>
        <dbReference type="EMBL" id="KAK8875183.1"/>
    </source>
</evidence>
<reference evidence="2 3" key="1">
    <citation type="journal article" date="2024" name="IMA Fungus">
        <title>Apiospora arundinis, a panoply of carbohydrate-active enzymes and secondary metabolites.</title>
        <authorList>
            <person name="Sorensen T."/>
            <person name="Petersen C."/>
            <person name="Muurmann A.T."/>
            <person name="Christiansen J.V."/>
            <person name="Brundto M.L."/>
            <person name="Overgaard C.K."/>
            <person name="Boysen A.T."/>
            <person name="Wollenberg R.D."/>
            <person name="Larsen T.O."/>
            <person name="Sorensen J.L."/>
            <person name="Nielsen K.L."/>
            <person name="Sondergaard T.E."/>
        </authorList>
    </citation>
    <scope>NUCLEOTIDE SEQUENCE [LARGE SCALE GENOMIC DNA]</scope>
    <source>
        <strain evidence="2 3">AAU 773</strain>
    </source>
</reference>
<keyword evidence="1" id="KW-0732">Signal</keyword>
<comment type="caution">
    <text evidence="2">The sequence shown here is derived from an EMBL/GenBank/DDBJ whole genome shotgun (WGS) entry which is preliminary data.</text>
</comment>
<evidence type="ECO:0000313" key="3">
    <source>
        <dbReference type="Proteomes" id="UP001390339"/>
    </source>
</evidence>
<keyword evidence="3" id="KW-1185">Reference proteome</keyword>
<proteinExistence type="predicted"/>
<sequence>MMQLTTICIILVAASASSASPITARQTAHGSANLYSGATCNAANLIQANATVSSDSCTVLDEAVGSVRYNGIADWPSDDAYLWPLVGMVGKRCDFFSQVGGMFPGDCTSTTVGQTKMGSIRVILHTPL</sequence>
<gene>
    <name evidence="2" type="ORF">PGQ11_005697</name>
</gene>
<name>A0ABR2JCD7_9PEZI</name>
<organism evidence="2 3">
    <name type="scientific">Apiospora arundinis</name>
    <dbReference type="NCBI Taxonomy" id="335852"/>
    <lineage>
        <taxon>Eukaryota</taxon>
        <taxon>Fungi</taxon>
        <taxon>Dikarya</taxon>
        <taxon>Ascomycota</taxon>
        <taxon>Pezizomycotina</taxon>
        <taxon>Sordariomycetes</taxon>
        <taxon>Xylariomycetidae</taxon>
        <taxon>Amphisphaeriales</taxon>
        <taxon>Apiosporaceae</taxon>
        <taxon>Apiospora</taxon>
    </lineage>
</organism>
<feature type="chain" id="PRO_5045594644" description="Ecp2 effector protein domain-containing protein" evidence="1">
    <location>
        <begin position="20"/>
        <end position="128"/>
    </location>
</feature>
<protein>
    <recommendedName>
        <fullName evidence="4">Ecp2 effector protein domain-containing protein</fullName>
    </recommendedName>
</protein>
<accession>A0ABR2JCD7</accession>
<evidence type="ECO:0000256" key="1">
    <source>
        <dbReference type="SAM" id="SignalP"/>
    </source>
</evidence>